<dbReference type="EMBL" id="BJLQ01000040">
    <property type="protein sequence ID" value="GEA85587.1"/>
    <property type="molecule type" value="Genomic_DNA"/>
</dbReference>
<proteinExistence type="predicted"/>
<dbReference type="InterPro" id="IPR053140">
    <property type="entry name" value="GDSL_Rv0518-like"/>
</dbReference>
<feature type="domain" description="SGNH hydrolase-type esterase" evidence="2">
    <location>
        <begin position="40"/>
        <end position="225"/>
    </location>
</feature>
<dbReference type="AlphaFoldDB" id="A0A4Y3KNQ0"/>
<evidence type="ECO:0000313" key="4">
    <source>
        <dbReference type="Proteomes" id="UP000320461"/>
    </source>
</evidence>
<keyword evidence="4" id="KW-1185">Reference proteome</keyword>
<dbReference type="SUPFAM" id="SSF52266">
    <property type="entry name" value="SGNH hydrolase"/>
    <property type="match status" value="1"/>
</dbReference>
<feature type="compositionally biased region" description="Low complexity" evidence="1">
    <location>
        <begin position="296"/>
        <end position="314"/>
    </location>
</feature>
<feature type="compositionally biased region" description="Low complexity" evidence="1">
    <location>
        <begin position="14"/>
        <end position="24"/>
    </location>
</feature>
<dbReference type="PANTHER" id="PTHR43784">
    <property type="entry name" value="GDSL-LIKE LIPASE/ACYLHYDROLASE, PUTATIVE (AFU_ORTHOLOGUE AFUA_2G00820)-RELATED"/>
    <property type="match status" value="1"/>
</dbReference>
<dbReference type="PANTHER" id="PTHR43784:SF2">
    <property type="entry name" value="GDSL-LIKE LIPASE_ACYLHYDROLASE, PUTATIVE (AFU_ORTHOLOGUE AFUA_2G00820)-RELATED"/>
    <property type="match status" value="1"/>
</dbReference>
<feature type="region of interest" description="Disordered" evidence="1">
    <location>
        <begin position="276"/>
        <end position="314"/>
    </location>
</feature>
<dbReference type="Gene3D" id="3.40.50.1110">
    <property type="entry name" value="SGNH hydrolase"/>
    <property type="match status" value="1"/>
</dbReference>
<comment type="caution">
    <text evidence="3">The sequence shown here is derived from an EMBL/GenBank/DDBJ whole genome shotgun (WGS) entry which is preliminary data.</text>
</comment>
<evidence type="ECO:0000313" key="3">
    <source>
        <dbReference type="EMBL" id="GEA85587.1"/>
    </source>
</evidence>
<dbReference type="Pfam" id="PF13472">
    <property type="entry name" value="Lipase_GDSL_2"/>
    <property type="match status" value="1"/>
</dbReference>
<feature type="region of interest" description="Disordered" evidence="1">
    <location>
        <begin position="1"/>
        <end position="27"/>
    </location>
</feature>
<dbReference type="Proteomes" id="UP000320461">
    <property type="component" value="Unassembled WGS sequence"/>
</dbReference>
<dbReference type="InterPro" id="IPR036514">
    <property type="entry name" value="SGNH_hydro_sf"/>
</dbReference>
<protein>
    <submittedName>
        <fullName evidence="3">SGNH hydrolase</fullName>
    </submittedName>
</protein>
<keyword evidence="3" id="KW-0378">Hydrolase</keyword>
<organism evidence="3 4">
    <name type="scientific">Cellulomonas gelida</name>
    <dbReference type="NCBI Taxonomy" id="1712"/>
    <lineage>
        <taxon>Bacteria</taxon>
        <taxon>Bacillati</taxon>
        <taxon>Actinomycetota</taxon>
        <taxon>Actinomycetes</taxon>
        <taxon>Micrococcales</taxon>
        <taxon>Cellulomonadaceae</taxon>
        <taxon>Cellulomonas</taxon>
    </lineage>
</organism>
<name>A0A4Y3KNQ0_9CELL</name>
<gene>
    <name evidence="3" type="ORF">CGE01nite_28380</name>
</gene>
<reference evidence="3 4" key="1">
    <citation type="submission" date="2019-06" db="EMBL/GenBank/DDBJ databases">
        <title>Whole genome shotgun sequence of Cellulomonas gelida NBRC 3748.</title>
        <authorList>
            <person name="Hosoyama A."/>
            <person name="Uohara A."/>
            <person name="Ohji S."/>
            <person name="Ichikawa N."/>
        </authorList>
    </citation>
    <scope>NUCLEOTIDE SEQUENCE [LARGE SCALE GENOMIC DNA]</scope>
    <source>
        <strain evidence="3 4">NBRC 3748</strain>
    </source>
</reference>
<dbReference type="CDD" id="cd01832">
    <property type="entry name" value="SGNH_hydrolase_like_1"/>
    <property type="match status" value="1"/>
</dbReference>
<accession>A0A4Y3KNQ0</accession>
<sequence>MRTLCTQDGHTSRGTRTPGPTRGTMADVPEPTVRWNRYVALGDSFTEGLWDSPDGDAGPATPDVPLRGWADVLAARLSERRIAAGEDPLEYANLAIRGRLLRPILADQVPAAIGLRPDLVSLVGGGNDILRPAADVDRLARQLETAVVRLRAAGIDVLLGTGVDTVHSGLIRATRPRVATYNAHIWSIARRHGAHVVDLWGMRSLLDWRMWADDRIHLTTEGHARVAQAALVGLGLAPDDERWDDPLAPQPPAPRLEQLRGDARWAREHVYPWATRRLRGRSSGDTRRPKRPVPEPVVTQGAADAGAQDAGRRD</sequence>
<evidence type="ECO:0000259" key="2">
    <source>
        <dbReference type="Pfam" id="PF13472"/>
    </source>
</evidence>
<evidence type="ECO:0000256" key="1">
    <source>
        <dbReference type="SAM" id="MobiDB-lite"/>
    </source>
</evidence>
<dbReference type="InterPro" id="IPR013830">
    <property type="entry name" value="SGNH_hydro"/>
</dbReference>
<dbReference type="GO" id="GO:0016787">
    <property type="term" value="F:hydrolase activity"/>
    <property type="evidence" value="ECO:0007669"/>
    <property type="project" value="UniProtKB-KW"/>
</dbReference>